<dbReference type="GeneID" id="106512074"/>
<dbReference type="OrthoDB" id="6409105at2759"/>
<protein>
    <submittedName>
        <fullName evidence="6">Thyroglobulin</fullName>
    </submittedName>
</protein>
<evidence type="ECO:0000256" key="2">
    <source>
        <dbReference type="PROSITE-ProRule" id="PRU00500"/>
    </source>
</evidence>
<feature type="non-terminal residue" evidence="6">
    <location>
        <position position="133"/>
    </location>
</feature>
<dbReference type="PROSITE" id="PS51162">
    <property type="entry name" value="THYROGLOBULIN_1_2"/>
    <property type="match status" value="1"/>
</dbReference>
<comment type="caution">
    <text evidence="2">Lacks conserved residue(s) required for the propagation of feature annotation.</text>
</comment>
<name>A0A2I4AL48_AUSLI</name>
<feature type="disulfide bond" evidence="2">
    <location>
        <begin position="28"/>
        <end position="47"/>
    </location>
</feature>
<keyword evidence="1 2" id="KW-1015">Disulfide bond</keyword>
<dbReference type="KEGG" id="alim:106512074"/>
<feature type="signal peptide" evidence="3">
    <location>
        <begin position="1"/>
        <end position="20"/>
    </location>
</feature>
<gene>
    <name evidence="6" type="primary">LOC106512074</name>
</gene>
<dbReference type="InParanoid" id="A0A2I4AL48"/>
<dbReference type="Proteomes" id="UP000192220">
    <property type="component" value="Unplaced"/>
</dbReference>
<dbReference type="InterPro" id="IPR000716">
    <property type="entry name" value="Thyroglobulin_1"/>
</dbReference>
<feature type="chain" id="PRO_5014176894" evidence="3">
    <location>
        <begin position="21"/>
        <end position="133"/>
    </location>
</feature>
<dbReference type="Pfam" id="PF00086">
    <property type="entry name" value="Thyroglobulin_1"/>
    <property type="match status" value="1"/>
</dbReference>
<evidence type="ECO:0000256" key="1">
    <source>
        <dbReference type="ARBA" id="ARBA00023157"/>
    </source>
</evidence>
<keyword evidence="3" id="KW-0732">Signal</keyword>
<feature type="domain" description="Thyroglobulin type-1" evidence="4">
    <location>
        <begin position="25"/>
        <end position="126"/>
    </location>
</feature>
<dbReference type="SUPFAM" id="SSF57610">
    <property type="entry name" value="Thyroglobulin type-1 domain"/>
    <property type="match status" value="1"/>
</dbReference>
<accession>A0A2I4AL48</accession>
<dbReference type="AlphaFoldDB" id="A0A2I4AL48"/>
<sequence length="133" mass="14862">MAWLLFITCVLVCCPELLRGEASGPGSCDLSLRRHLHAFDSSPLPQCDEGGSFLPVQCRFINMTDRTQIDLLNSYNSFPEAFETFSSFRKFFPLVSSYCFCSDSRGRELQSTGVELLLTDMYDTAFSGLSSGR</sequence>
<organism evidence="5 6">
    <name type="scientific">Austrofundulus limnaeus</name>
    <name type="common">Annual killifish</name>
    <dbReference type="NCBI Taxonomy" id="52670"/>
    <lineage>
        <taxon>Eukaryota</taxon>
        <taxon>Metazoa</taxon>
        <taxon>Chordata</taxon>
        <taxon>Craniata</taxon>
        <taxon>Vertebrata</taxon>
        <taxon>Euteleostomi</taxon>
        <taxon>Actinopterygii</taxon>
        <taxon>Neopterygii</taxon>
        <taxon>Teleostei</taxon>
        <taxon>Neoteleostei</taxon>
        <taxon>Acanthomorphata</taxon>
        <taxon>Ovalentaria</taxon>
        <taxon>Atherinomorphae</taxon>
        <taxon>Cyprinodontiformes</taxon>
        <taxon>Rivulidae</taxon>
        <taxon>Austrofundulus</taxon>
    </lineage>
</organism>
<evidence type="ECO:0000313" key="5">
    <source>
        <dbReference type="Proteomes" id="UP000192220"/>
    </source>
</evidence>
<evidence type="ECO:0000256" key="3">
    <source>
        <dbReference type="SAM" id="SignalP"/>
    </source>
</evidence>
<proteinExistence type="predicted"/>
<evidence type="ECO:0000259" key="4">
    <source>
        <dbReference type="PROSITE" id="PS51162"/>
    </source>
</evidence>
<dbReference type="InterPro" id="IPR036857">
    <property type="entry name" value="Thyroglobulin_1_sf"/>
</dbReference>
<reference evidence="6" key="1">
    <citation type="submission" date="2025-08" db="UniProtKB">
        <authorList>
            <consortium name="RefSeq"/>
        </authorList>
    </citation>
    <scope>IDENTIFICATION</scope>
</reference>
<dbReference type="RefSeq" id="XP_013856224.1">
    <property type="nucleotide sequence ID" value="XM_014000770.1"/>
</dbReference>
<keyword evidence="5" id="KW-1185">Reference proteome</keyword>
<dbReference type="Gene3D" id="4.10.800.10">
    <property type="entry name" value="Thyroglobulin type-1"/>
    <property type="match status" value="1"/>
</dbReference>
<dbReference type="STRING" id="52670.A0A2I4AL48"/>
<evidence type="ECO:0000313" key="6">
    <source>
        <dbReference type="RefSeq" id="XP_013856224.1"/>
    </source>
</evidence>